<dbReference type="AlphaFoldDB" id="A0A382PSP6"/>
<gene>
    <name evidence="1" type="ORF">METZ01_LOCUS329213</name>
</gene>
<reference evidence="1" key="1">
    <citation type="submission" date="2018-05" db="EMBL/GenBank/DDBJ databases">
        <authorList>
            <person name="Lanie J.A."/>
            <person name="Ng W.-L."/>
            <person name="Kazmierczak K.M."/>
            <person name="Andrzejewski T.M."/>
            <person name="Davidsen T.M."/>
            <person name="Wayne K.J."/>
            <person name="Tettelin H."/>
            <person name="Glass J.I."/>
            <person name="Rusch D."/>
            <person name="Podicherti R."/>
            <person name="Tsui H.-C.T."/>
            <person name="Winkler M.E."/>
        </authorList>
    </citation>
    <scope>NUCLEOTIDE SEQUENCE</scope>
</reference>
<sequence>MTTNAEVIKLDPDPYEDFYIAQGYRVGGLIFISGQIAITEDGQMVHGDFDSQADLTFRNMQRVLEAAGSSLDKVIKVTIFLTDMQAQRSRIMELRQKWFKPPYPADTLVGVKELGHPSRLIEIEAIALADGVIIG</sequence>
<dbReference type="InterPro" id="IPR006175">
    <property type="entry name" value="YjgF/YER057c/UK114"/>
</dbReference>
<dbReference type="Gene3D" id="3.30.1330.40">
    <property type="entry name" value="RutC-like"/>
    <property type="match status" value="1"/>
</dbReference>
<dbReference type="Pfam" id="PF01042">
    <property type="entry name" value="Ribonuc_L-PSP"/>
    <property type="match status" value="1"/>
</dbReference>
<dbReference type="GO" id="GO:0005829">
    <property type="term" value="C:cytosol"/>
    <property type="evidence" value="ECO:0007669"/>
    <property type="project" value="TreeGrafter"/>
</dbReference>
<dbReference type="EMBL" id="UINC01109492">
    <property type="protein sequence ID" value="SVC76359.1"/>
    <property type="molecule type" value="Genomic_DNA"/>
</dbReference>
<proteinExistence type="predicted"/>
<accession>A0A382PSP6</accession>
<dbReference type="PANTHER" id="PTHR11803">
    <property type="entry name" value="2-IMINOBUTANOATE/2-IMINOPROPANOATE DEAMINASE RIDA"/>
    <property type="match status" value="1"/>
</dbReference>
<evidence type="ECO:0000313" key="1">
    <source>
        <dbReference type="EMBL" id="SVC76359.1"/>
    </source>
</evidence>
<dbReference type="InterPro" id="IPR035959">
    <property type="entry name" value="RutC-like_sf"/>
</dbReference>
<organism evidence="1">
    <name type="scientific">marine metagenome</name>
    <dbReference type="NCBI Taxonomy" id="408172"/>
    <lineage>
        <taxon>unclassified sequences</taxon>
        <taxon>metagenomes</taxon>
        <taxon>ecological metagenomes</taxon>
    </lineage>
</organism>
<dbReference type="PANTHER" id="PTHR11803:SF44">
    <property type="entry name" value="RUTC FAMILY PROTEIN YJGH"/>
    <property type="match status" value="1"/>
</dbReference>
<dbReference type="GO" id="GO:0019239">
    <property type="term" value="F:deaminase activity"/>
    <property type="evidence" value="ECO:0007669"/>
    <property type="project" value="TreeGrafter"/>
</dbReference>
<dbReference type="CDD" id="cd00448">
    <property type="entry name" value="YjgF_YER057c_UK114_family"/>
    <property type="match status" value="1"/>
</dbReference>
<dbReference type="SUPFAM" id="SSF55298">
    <property type="entry name" value="YjgF-like"/>
    <property type="match status" value="1"/>
</dbReference>
<protein>
    <submittedName>
        <fullName evidence="1">Uncharacterized protein</fullName>
    </submittedName>
</protein>
<name>A0A382PSP6_9ZZZZ</name>